<dbReference type="PROSITE" id="PS50126">
    <property type="entry name" value="S1"/>
    <property type="match status" value="1"/>
</dbReference>
<feature type="region of interest" description="Disordered" evidence="8">
    <location>
        <begin position="415"/>
        <end position="447"/>
    </location>
</feature>
<evidence type="ECO:0000256" key="8">
    <source>
        <dbReference type="SAM" id="MobiDB-lite"/>
    </source>
</evidence>
<dbReference type="CDD" id="cd02134">
    <property type="entry name" value="KH-II_NusA_rpt1"/>
    <property type="match status" value="1"/>
</dbReference>
<dbReference type="GO" id="GO:0003700">
    <property type="term" value="F:DNA-binding transcription factor activity"/>
    <property type="evidence" value="ECO:0007669"/>
    <property type="project" value="InterPro"/>
</dbReference>
<dbReference type="InterPro" id="IPR004087">
    <property type="entry name" value="KH_dom"/>
</dbReference>
<evidence type="ECO:0000256" key="3">
    <source>
        <dbReference type="ARBA" id="ARBA00022814"/>
    </source>
</evidence>
<comment type="caution">
    <text evidence="9">The sequence shown here is derived from an EMBL/GenBank/DDBJ whole genome shotgun (WGS) entry which is preliminary data.</text>
</comment>
<dbReference type="AlphaFoldDB" id="A0A351U1A0"/>
<dbReference type="Gene3D" id="2.40.50.140">
    <property type="entry name" value="Nucleic acid-binding proteins"/>
    <property type="match status" value="1"/>
</dbReference>
<dbReference type="GO" id="GO:0031564">
    <property type="term" value="P:transcription antitermination"/>
    <property type="evidence" value="ECO:0007669"/>
    <property type="project" value="UniProtKB-UniRule"/>
</dbReference>
<keyword evidence="1 7" id="KW-0806">Transcription termination</keyword>
<accession>A0A351U1A0</accession>
<dbReference type="InterPro" id="IPR010995">
    <property type="entry name" value="DNA_repair_Rad51/TF_NusA_a-hlx"/>
</dbReference>
<evidence type="ECO:0000256" key="6">
    <source>
        <dbReference type="ARBA" id="ARBA00023163"/>
    </source>
</evidence>
<dbReference type="InterPro" id="IPR015946">
    <property type="entry name" value="KH_dom-like_a/b"/>
</dbReference>
<dbReference type="Gene3D" id="3.30.300.20">
    <property type="match status" value="2"/>
</dbReference>
<dbReference type="GO" id="GO:0006353">
    <property type="term" value="P:DNA-templated transcription termination"/>
    <property type="evidence" value="ECO:0007669"/>
    <property type="project" value="UniProtKB-UniRule"/>
</dbReference>
<dbReference type="SUPFAM" id="SSF50249">
    <property type="entry name" value="Nucleic acid-binding proteins"/>
    <property type="match status" value="1"/>
</dbReference>
<keyword evidence="5 7" id="KW-0805">Transcription regulation</keyword>
<sequence length="447" mass="50094">MYFDLNYVIEQVGKEKGIPKETLIQALEEAILLASKKKFGNHLDLEARYNEELGEIEVFQFKTVVEEVAEEDMEISLDAAKVHDPECETGDSIGIKMDTSSLGRIAAQTAKQVIVQKVRNAESDVVYNEYKNKKGEVATGIIQRVEKNHYVVNLGKTEAILPVKEVIPAEMFRQRDRVKAFILDVEKTQKGCTILMSRTHPNFLAKLFEMEVPEIQEGIIKVIGAAREPGERAKISVYSEDPDVDPIGACVGVKGSRVQTVVQELRGEKIDIIPFSRDHAKFVCNTLAPARVSKVYINEEEHAMEVIVNDDQLSLAIGKKGQNVRLASRLTGWKIDINSESEVEVTSKKVIDDLMERLKISEILARILHDEYLRDPRDIAKLTPEEMNKITSISVEDCKRIIEQSRLIRDEIPQDAVSEKKVLETPEAEGVAPTGEGEEETGQATTP</sequence>
<dbReference type="Proteomes" id="UP000777265">
    <property type="component" value="Unassembled WGS sequence"/>
</dbReference>
<dbReference type="InterPro" id="IPR012340">
    <property type="entry name" value="NA-bd_OB-fold"/>
</dbReference>
<comment type="subcellular location">
    <subcellularLocation>
        <location evidence="7">Cytoplasm</location>
    </subcellularLocation>
</comment>
<dbReference type="CDD" id="cd22529">
    <property type="entry name" value="KH-II_NusA_rpt2"/>
    <property type="match status" value="1"/>
</dbReference>
<comment type="similarity">
    <text evidence="7">Belongs to the NusA family.</text>
</comment>
<dbReference type="Pfam" id="PF13184">
    <property type="entry name" value="KH_NusA_1st"/>
    <property type="match status" value="1"/>
</dbReference>
<dbReference type="Pfam" id="PF26594">
    <property type="entry name" value="KH_NusA_2nd"/>
    <property type="match status" value="1"/>
</dbReference>
<dbReference type="InterPro" id="IPR025249">
    <property type="entry name" value="TF_NusA_KH_1st"/>
</dbReference>
<dbReference type="HAMAP" id="MF_00945_B">
    <property type="entry name" value="NusA_B"/>
    <property type="match status" value="1"/>
</dbReference>
<dbReference type="InterPro" id="IPR013735">
    <property type="entry name" value="TF_NusA_N"/>
</dbReference>
<keyword evidence="4 7" id="KW-0694">RNA-binding</keyword>
<dbReference type="FunFam" id="3.30.300.20:FF:000002">
    <property type="entry name" value="Transcription termination/antitermination protein NusA"/>
    <property type="match status" value="1"/>
</dbReference>
<evidence type="ECO:0000256" key="4">
    <source>
        <dbReference type="ARBA" id="ARBA00022884"/>
    </source>
</evidence>
<dbReference type="SMART" id="SM00316">
    <property type="entry name" value="S1"/>
    <property type="match status" value="1"/>
</dbReference>
<keyword evidence="3 7" id="KW-0889">Transcription antitermination</keyword>
<evidence type="ECO:0000313" key="9">
    <source>
        <dbReference type="EMBL" id="NLW35485.1"/>
    </source>
</evidence>
<dbReference type="SUPFAM" id="SSF69705">
    <property type="entry name" value="Transcription factor NusA, N-terminal domain"/>
    <property type="match status" value="1"/>
</dbReference>
<name>A0A351U1A0_9BACT</name>
<keyword evidence="6 7" id="KW-0804">Transcription</keyword>
<organism evidence="9 10">
    <name type="scientific">Syntrophorhabdus aromaticivorans</name>
    <dbReference type="NCBI Taxonomy" id="328301"/>
    <lineage>
        <taxon>Bacteria</taxon>
        <taxon>Pseudomonadati</taxon>
        <taxon>Thermodesulfobacteriota</taxon>
        <taxon>Syntrophorhabdia</taxon>
        <taxon>Syntrophorhabdales</taxon>
        <taxon>Syntrophorhabdaceae</taxon>
        <taxon>Syntrophorhabdus</taxon>
    </lineage>
</organism>
<evidence type="ECO:0000256" key="1">
    <source>
        <dbReference type="ARBA" id="ARBA00022472"/>
    </source>
</evidence>
<dbReference type="GO" id="GO:0003723">
    <property type="term" value="F:RNA binding"/>
    <property type="evidence" value="ECO:0007669"/>
    <property type="project" value="UniProtKB-UniRule"/>
</dbReference>
<evidence type="ECO:0000256" key="5">
    <source>
        <dbReference type="ARBA" id="ARBA00023015"/>
    </source>
</evidence>
<dbReference type="Pfam" id="PF08529">
    <property type="entry name" value="NusA_N"/>
    <property type="match status" value="1"/>
</dbReference>
<gene>
    <name evidence="7 9" type="primary">nusA</name>
    <name evidence="9" type="ORF">GXY80_08410</name>
</gene>
<evidence type="ECO:0000256" key="7">
    <source>
        <dbReference type="HAMAP-Rule" id="MF_00945"/>
    </source>
</evidence>
<dbReference type="Pfam" id="PF00575">
    <property type="entry name" value="S1"/>
    <property type="match status" value="1"/>
</dbReference>
<protein>
    <recommendedName>
        <fullName evidence="7">Transcription termination/antitermination protein NusA</fullName>
    </recommendedName>
</protein>
<comment type="subunit">
    <text evidence="7">Monomer. Binds directly to the core enzyme of the DNA-dependent RNA polymerase and to nascent RNA.</text>
</comment>
<dbReference type="PROSITE" id="PS50084">
    <property type="entry name" value="KH_TYPE_1"/>
    <property type="match status" value="1"/>
</dbReference>
<evidence type="ECO:0000256" key="2">
    <source>
        <dbReference type="ARBA" id="ARBA00022490"/>
    </source>
</evidence>
<dbReference type="STRING" id="909663.GCA_000512235_02199"/>
<dbReference type="GO" id="GO:0000166">
    <property type="term" value="F:nucleotide binding"/>
    <property type="evidence" value="ECO:0007669"/>
    <property type="project" value="InterPro"/>
</dbReference>
<dbReference type="CDD" id="cd04455">
    <property type="entry name" value="S1_NusA"/>
    <property type="match status" value="1"/>
</dbReference>
<proteinExistence type="inferred from homology"/>
<evidence type="ECO:0000313" key="10">
    <source>
        <dbReference type="Proteomes" id="UP000777265"/>
    </source>
</evidence>
<reference evidence="9" key="2">
    <citation type="submission" date="2020-01" db="EMBL/GenBank/DDBJ databases">
        <authorList>
            <person name="Campanaro S."/>
        </authorList>
    </citation>
    <scope>NUCLEOTIDE SEQUENCE</scope>
    <source>
        <strain evidence="9">AS06rmzACSIP_7</strain>
    </source>
</reference>
<dbReference type="FunFam" id="3.30.300.20:FF:000005">
    <property type="entry name" value="Transcription termination/antitermination protein NusA"/>
    <property type="match status" value="1"/>
</dbReference>
<reference evidence="9" key="1">
    <citation type="journal article" date="2020" name="Biotechnol. Biofuels">
        <title>New insights from the biogas microbiome by comprehensive genome-resolved metagenomics of nearly 1600 species originating from multiple anaerobic digesters.</title>
        <authorList>
            <person name="Campanaro S."/>
            <person name="Treu L."/>
            <person name="Rodriguez-R L.M."/>
            <person name="Kovalovszki A."/>
            <person name="Ziels R.M."/>
            <person name="Maus I."/>
            <person name="Zhu X."/>
            <person name="Kougias P.G."/>
            <person name="Basile A."/>
            <person name="Luo G."/>
            <person name="Schluter A."/>
            <person name="Konstantinidis K.T."/>
            <person name="Angelidaki I."/>
        </authorList>
    </citation>
    <scope>NUCLEOTIDE SEQUENCE</scope>
    <source>
        <strain evidence="9">AS06rmzACSIP_7</strain>
    </source>
</reference>
<dbReference type="GO" id="GO:0005829">
    <property type="term" value="C:cytosol"/>
    <property type="evidence" value="ECO:0007669"/>
    <property type="project" value="TreeGrafter"/>
</dbReference>
<dbReference type="InterPro" id="IPR058582">
    <property type="entry name" value="KH_NusA_2nd"/>
</dbReference>
<dbReference type="SUPFAM" id="SSF47794">
    <property type="entry name" value="Rad51 N-terminal domain-like"/>
    <property type="match status" value="1"/>
</dbReference>
<dbReference type="PANTHER" id="PTHR22648">
    <property type="entry name" value="TRANSCRIPTION TERMINATION FACTOR NUSA"/>
    <property type="match status" value="1"/>
</dbReference>
<dbReference type="InterPro" id="IPR030842">
    <property type="entry name" value="TF_NusA_bacterial"/>
</dbReference>
<dbReference type="EMBL" id="JAAYEE010000134">
    <property type="protein sequence ID" value="NLW35485.1"/>
    <property type="molecule type" value="Genomic_DNA"/>
</dbReference>
<feature type="compositionally biased region" description="Basic and acidic residues" evidence="8">
    <location>
        <begin position="415"/>
        <end position="424"/>
    </location>
</feature>
<dbReference type="InterPro" id="IPR010213">
    <property type="entry name" value="TF_NusA"/>
</dbReference>
<dbReference type="PANTHER" id="PTHR22648:SF0">
    <property type="entry name" value="TRANSCRIPTION TERMINATION_ANTITERMINATION PROTEIN NUSA"/>
    <property type="match status" value="1"/>
</dbReference>
<dbReference type="Gene3D" id="3.30.1480.10">
    <property type="entry name" value="NusA, N-terminal domain"/>
    <property type="match status" value="1"/>
</dbReference>
<dbReference type="InterPro" id="IPR003029">
    <property type="entry name" value="S1_domain"/>
</dbReference>
<dbReference type="InterPro" id="IPR009019">
    <property type="entry name" value="KH_sf_prok-type"/>
</dbReference>
<dbReference type="InterPro" id="IPR036555">
    <property type="entry name" value="NusA_N_sf"/>
</dbReference>
<keyword evidence="2 7" id="KW-0963">Cytoplasm</keyword>
<dbReference type="SUPFAM" id="SSF54814">
    <property type="entry name" value="Prokaryotic type KH domain (KH-domain type II)"/>
    <property type="match status" value="2"/>
</dbReference>
<comment type="function">
    <text evidence="7">Participates in both transcription termination and antitermination.</text>
</comment>
<dbReference type="NCBIfam" id="TIGR01953">
    <property type="entry name" value="NusA"/>
    <property type="match status" value="1"/>
</dbReference>
<dbReference type="SMART" id="SM00322">
    <property type="entry name" value="KH"/>
    <property type="match status" value="2"/>
</dbReference>